<feature type="compositionally biased region" description="Low complexity" evidence="1">
    <location>
        <begin position="155"/>
        <end position="168"/>
    </location>
</feature>
<feature type="region of interest" description="Disordered" evidence="1">
    <location>
        <begin position="1"/>
        <end position="81"/>
    </location>
</feature>
<dbReference type="OrthoDB" id="10666184at2759"/>
<evidence type="ECO:0000256" key="1">
    <source>
        <dbReference type="SAM" id="MobiDB-lite"/>
    </source>
</evidence>
<dbReference type="AlphaFoldDB" id="A0A1D1USL2"/>
<evidence type="ECO:0000313" key="2">
    <source>
        <dbReference type="EMBL" id="GAU90712.1"/>
    </source>
</evidence>
<evidence type="ECO:0000313" key="3">
    <source>
        <dbReference type="Proteomes" id="UP000186922"/>
    </source>
</evidence>
<gene>
    <name evidence="2" type="primary">RvY_03091</name>
    <name evidence="2" type="synonym">RvY_03091.1</name>
    <name evidence="2" type="ORF">RvY_03091-1</name>
</gene>
<comment type="caution">
    <text evidence="2">The sequence shown here is derived from an EMBL/GenBank/DDBJ whole genome shotgun (WGS) entry which is preliminary data.</text>
</comment>
<feature type="compositionally biased region" description="Polar residues" evidence="1">
    <location>
        <begin position="444"/>
        <end position="462"/>
    </location>
</feature>
<feature type="compositionally biased region" description="Basic and acidic residues" evidence="1">
    <location>
        <begin position="431"/>
        <end position="443"/>
    </location>
</feature>
<feature type="compositionally biased region" description="Low complexity" evidence="1">
    <location>
        <begin position="128"/>
        <end position="139"/>
    </location>
</feature>
<feature type="compositionally biased region" description="Polar residues" evidence="1">
    <location>
        <begin position="1"/>
        <end position="11"/>
    </location>
</feature>
<feature type="region of interest" description="Disordered" evidence="1">
    <location>
        <begin position="431"/>
        <end position="462"/>
    </location>
</feature>
<accession>A0A1D1USL2</accession>
<dbReference type="Proteomes" id="UP000186922">
    <property type="component" value="Unassembled WGS sequence"/>
</dbReference>
<dbReference type="EMBL" id="BDGG01000001">
    <property type="protein sequence ID" value="GAU90712.1"/>
    <property type="molecule type" value="Genomic_DNA"/>
</dbReference>
<feature type="compositionally biased region" description="Basic residues" evidence="1">
    <location>
        <begin position="178"/>
        <end position="189"/>
    </location>
</feature>
<protein>
    <submittedName>
        <fullName evidence="2">Uncharacterized protein</fullName>
    </submittedName>
</protein>
<feature type="compositionally biased region" description="Low complexity" evidence="1">
    <location>
        <begin position="67"/>
        <end position="79"/>
    </location>
</feature>
<feature type="compositionally biased region" description="Basic residues" evidence="1">
    <location>
        <begin position="51"/>
        <end position="66"/>
    </location>
</feature>
<keyword evidence="3" id="KW-1185">Reference proteome</keyword>
<reference evidence="2 3" key="1">
    <citation type="journal article" date="2016" name="Nat. Commun.">
        <title>Extremotolerant tardigrade genome and improved radiotolerance of human cultured cells by tardigrade-unique protein.</title>
        <authorList>
            <person name="Hashimoto T."/>
            <person name="Horikawa D.D."/>
            <person name="Saito Y."/>
            <person name="Kuwahara H."/>
            <person name="Kozuka-Hata H."/>
            <person name="Shin-I T."/>
            <person name="Minakuchi Y."/>
            <person name="Ohishi K."/>
            <person name="Motoyama A."/>
            <person name="Aizu T."/>
            <person name="Enomoto A."/>
            <person name="Kondo K."/>
            <person name="Tanaka S."/>
            <person name="Hara Y."/>
            <person name="Koshikawa S."/>
            <person name="Sagara H."/>
            <person name="Miura T."/>
            <person name="Yokobori S."/>
            <person name="Miyagawa K."/>
            <person name="Suzuki Y."/>
            <person name="Kubo T."/>
            <person name="Oyama M."/>
            <person name="Kohara Y."/>
            <person name="Fujiyama A."/>
            <person name="Arakawa K."/>
            <person name="Katayama T."/>
            <person name="Toyoda A."/>
            <person name="Kunieda T."/>
        </authorList>
    </citation>
    <scope>NUCLEOTIDE SEQUENCE [LARGE SCALE GENOMIC DNA]</scope>
    <source>
        <strain evidence="2 3">YOKOZUNA-1</strain>
    </source>
</reference>
<feature type="region of interest" description="Disordered" evidence="1">
    <location>
        <begin position="123"/>
        <end position="194"/>
    </location>
</feature>
<organism evidence="2 3">
    <name type="scientific">Ramazzottius varieornatus</name>
    <name type="common">Water bear</name>
    <name type="synonym">Tardigrade</name>
    <dbReference type="NCBI Taxonomy" id="947166"/>
    <lineage>
        <taxon>Eukaryota</taxon>
        <taxon>Metazoa</taxon>
        <taxon>Ecdysozoa</taxon>
        <taxon>Tardigrada</taxon>
        <taxon>Eutardigrada</taxon>
        <taxon>Parachela</taxon>
        <taxon>Hypsibioidea</taxon>
        <taxon>Ramazzottiidae</taxon>
        <taxon>Ramazzottius</taxon>
    </lineage>
</organism>
<name>A0A1D1USL2_RAMVA</name>
<sequence length="462" mass="51921">MREMSESNPRNASGELPNEQLLSENEEPALPEVPPRRQLRPRKEQTTNKKQTQRLKHTKRLSRKAKPTTTPAAANPTTPQCTLPSITLEQVVQQMHALTAALSRSNLTPSPVVLSPSTTLQPVFNQASTSTPNTQSPTTKKPKRSSHYDIDLTYSSDESSSDEAQSSEPDSDIGDRRRANHKRKYHHTRQGPLKLRKSDYDTLCDSPYLPPVKEGLLKALFDERQYVKISDLTEENRIPGAEKTKGHSTQVTTDAETGQLVLKPATKVSSITTFTEYVECFTVLMAYRVTVNPKLALPMTSYLNVMAELAHPDRGFPSDKWLAYDARLRITAARHPTDLSLWSTVHADIKQRTCLTNCNGPSISREHGHKVQVRVTESYNQPFRTNPAADGEICKRYNRGQCPDEPCPNAFTHSCSYCKKPGHTRFYCNRNPDRYHSNDRNQQGDRSGGSRHTAQSLNSTKV</sequence>
<proteinExistence type="predicted"/>